<dbReference type="AlphaFoldDB" id="A0AAD4SKA0"/>
<proteinExistence type="inferred from homology"/>
<feature type="transmembrane region" description="Helical" evidence="6">
    <location>
        <begin position="156"/>
        <end position="178"/>
    </location>
</feature>
<dbReference type="Pfam" id="PF00892">
    <property type="entry name" value="EamA"/>
    <property type="match status" value="1"/>
</dbReference>
<evidence type="ECO:0000313" key="9">
    <source>
        <dbReference type="Proteomes" id="UP001202328"/>
    </source>
</evidence>
<feature type="domain" description="EamA" evidence="7">
    <location>
        <begin position="11"/>
        <end position="145"/>
    </location>
</feature>
<evidence type="ECO:0000256" key="4">
    <source>
        <dbReference type="ARBA" id="ARBA00022989"/>
    </source>
</evidence>
<evidence type="ECO:0000256" key="6">
    <source>
        <dbReference type="RuleBase" id="RU363077"/>
    </source>
</evidence>
<feature type="transmembrane region" description="Helical" evidence="6">
    <location>
        <begin position="222"/>
        <end position="243"/>
    </location>
</feature>
<sequence>MGKWEDYKPAMAMIGLQFTYAALALFSRTVLLQGMSPRVFVVYRQAIATLVLAPIAYFSPRKKPGTALGVRSFSLIFTASLIGVTMNQNIYFEGLYLTSSSIASAMGNLLPAITFLLAALIGLEKVDIRCLSTLAKIVGTVICISRNSNMLDYPNHLCLSAWMCFFATLQSAFVTYFLEPNPNLWRLNSSFELLCSICSGVIGSAFSFFVQAWCISLRGPLFSAMFNPVCTVIVTILACLFLHEELYTGSHVLLQQHAGAFAVVAGLYIVLWGKAKDFKKIQTTTDSSKNAAADDDDDSKKVLKVVIQESFDEEITCKIDLQEPLLQSKQ</sequence>
<comment type="caution">
    <text evidence="8">The sequence shown here is derived from an EMBL/GenBank/DDBJ whole genome shotgun (WGS) entry which is preliminary data.</text>
</comment>
<evidence type="ECO:0000313" key="8">
    <source>
        <dbReference type="EMBL" id="KAI3909584.1"/>
    </source>
</evidence>
<feature type="transmembrane region" description="Helical" evidence="6">
    <location>
        <begin position="102"/>
        <end position="123"/>
    </location>
</feature>
<feature type="transmembrane region" description="Helical" evidence="6">
    <location>
        <begin position="255"/>
        <end position="273"/>
    </location>
</feature>
<dbReference type="InterPro" id="IPR030184">
    <property type="entry name" value="WAT1-related"/>
</dbReference>
<organism evidence="8 9">
    <name type="scientific">Papaver atlanticum</name>
    <dbReference type="NCBI Taxonomy" id="357466"/>
    <lineage>
        <taxon>Eukaryota</taxon>
        <taxon>Viridiplantae</taxon>
        <taxon>Streptophyta</taxon>
        <taxon>Embryophyta</taxon>
        <taxon>Tracheophyta</taxon>
        <taxon>Spermatophyta</taxon>
        <taxon>Magnoliopsida</taxon>
        <taxon>Ranunculales</taxon>
        <taxon>Papaveraceae</taxon>
        <taxon>Papaveroideae</taxon>
        <taxon>Papaver</taxon>
    </lineage>
</organism>
<dbReference type="Proteomes" id="UP001202328">
    <property type="component" value="Unassembled WGS sequence"/>
</dbReference>
<name>A0AAD4SKA0_9MAGN</name>
<dbReference type="PANTHER" id="PTHR31218">
    <property type="entry name" value="WAT1-RELATED PROTEIN"/>
    <property type="match status" value="1"/>
</dbReference>
<feature type="transmembrane region" description="Helical" evidence="6">
    <location>
        <begin position="12"/>
        <end position="35"/>
    </location>
</feature>
<reference evidence="8" key="1">
    <citation type="submission" date="2022-04" db="EMBL/GenBank/DDBJ databases">
        <title>A functionally conserved STORR gene fusion in Papaver species that diverged 16.8 million years ago.</title>
        <authorList>
            <person name="Catania T."/>
        </authorList>
    </citation>
    <scope>NUCLEOTIDE SEQUENCE</scope>
    <source>
        <strain evidence="8">S-188037</strain>
    </source>
</reference>
<keyword evidence="4 6" id="KW-1133">Transmembrane helix</keyword>
<dbReference type="GO" id="GO:0022857">
    <property type="term" value="F:transmembrane transporter activity"/>
    <property type="evidence" value="ECO:0007669"/>
    <property type="project" value="InterPro"/>
</dbReference>
<evidence type="ECO:0000256" key="2">
    <source>
        <dbReference type="ARBA" id="ARBA00007635"/>
    </source>
</evidence>
<dbReference type="InterPro" id="IPR000620">
    <property type="entry name" value="EamA_dom"/>
</dbReference>
<dbReference type="SUPFAM" id="SSF103481">
    <property type="entry name" value="Multidrug resistance efflux transporter EmrE"/>
    <property type="match status" value="2"/>
</dbReference>
<protein>
    <recommendedName>
        <fullName evidence="6">WAT1-related protein</fullName>
    </recommendedName>
</protein>
<gene>
    <name evidence="8" type="ORF">MKW98_014001</name>
</gene>
<keyword evidence="3 6" id="KW-0812">Transmembrane</keyword>
<keyword evidence="5 6" id="KW-0472">Membrane</keyword>
<accession>A0AAD4SKA0</accession>
<feature type="transmembrane region" description="Helical" evidence="6">
    <location>
        <begin position="190"/>
        <end position="210"/>
    </location>
</feature>
<feature type="transmembrane region" description="Helical" evidence="6">
    <location>
        <begin position="70"/>
        <end position="90"/>
    </location>
</feature>
<keyword evidence="9" id="KW-1185">Reference proteome</keyword>
<dbReference type="InterPro" id="IPR037185">
    <property type="entry name" value="EmrE-like"/>
</dbReference>
<evidence type="ECO:0000256" key="5">
    <source>
        <dbReference type="ARBA" id="ARBA00023136"/>
    </source>
</evidence>
<evidence type="ECO:0000259" key="7">
    <source>
        <dbReference type="Pfam" id="PF00892"/>
    </source>
</evidence>
<comment type="subcellular location">
    <subcellularLocation>
        <location evidence="1 6">Membrane</location>
        <topology evidence="1 6">Multi-pass membrane protein</topology>
    </subcellularLocation>
</comment>
<dbReference type="GO" id="GO:0016020">
    <property type="term" value="C:membrane"/>
    <property type="evidence" value="ECO:0007669"/>
    <property type="project" value="UniProtKB-SubCell"/>
</dbReference>
<evidence type="ECO:0000256" key="1">
    <source>
        <dbReference type="ARBA" id="ARBA00004141"/>
    </source>
</evidence>
<comment type="similarity">
    <text evidence="2 6">Belongs to the drug/metabolite transporter (DMT) superfamily. Plant drug/metabolite exporter (P-DME) (TC 2.A.7.4) family.</text>
</comment>
<evidence type="ECO:0000256" key="3">
    <source>
        <dbReference type="ARBA" id="ARBA00022692"/>
    </source>
</evidence>
<dbReference type="EMBL" id="JAJJMB010010315">
    <property type="protein sequence ID" value="KAI3909584.1"/>
    <property type="molecule type" value="Genomic_DNA"/>
</dbReference>